<dbReference type="SUPFAM" id="SSF116734">
    <property type="entry name" value="DNA methylase specificity domain"/>
    <property type="match status" value="1"/>
</dbReference>
<dbReference type="CDD" id="cd16961">
    <property type="entry name" value="RMtype1_S_TRD-CR_like"/>
    <property type="match status" value="1"/>
</dbReference>
<dbReference type="InterPro" id="IPR044946">
    <property type="entry name" value="Restrct_endonuc_typeI_TRD_sf"/>
</dbReference>
<dbReference type="PANTHER" id="PTHR42998:SF1">
    <property type="entry name" value="TYPE I RESTRICTION ENZYME HINDI METHYLASE SUBUNIT"/>
    <property type="match status" value="1"/>
</dbReference>
<evidence type="ECO:0000259" key="5">
    <source>
        <dbReference type="Pfam" id="PF01420"/>
    </source>
</evidence>
<keyword evidence="2" id="KW-0680">Restriction system</keyword>
<comment type="similarity">
    <text evidence="1">Belongs to the type-I restriction system S methylase family.</text>
</comment>
<dbReference type="Pfam" id="PF01420">
    <property type="entry name" value="Methylase_S"/>
    <property type="match status" value="1"/>
</dbReference>
<proteinExistence type="inferred from homology"/>
<evidence type="ECO:0000256" key="3">
    <source>
        <dbReference type="ARBA" id="ARBA00023125"/>
    </source>
</evidence>
<feature type="domain" description="Type I restriction modification DNA specificity" evidence="5">
    <location>
        <begin position="578"/>
        <end position="743"/>
    </location>
</feature>
<dbReference type="InterPro" id="IPR003356">
    <property type="entry name" value="DNA_methylase_A-5"/>
</dbReference>
<dbReference type="InterPro" id="IPR052916">
    <property type="entry name" value="Type-I_RE_MTase_Subunit"/>
</dbReference>
<evidence type="ECO:0000256" key="2">
    <source>
        <dbReference type="ARBA" id="ARBA00022747"/>
    </source>
</evidence>
<dbReference type="EMBL" id="WHPN01000420">
    <property type="protein sequence ID" value="KAF4405374.1"/>
    <property type="molecule type" value="Genomic_DNA"/>
</dbReference>
<dbReference type="Proteomes" id="UP000621266">
    <property type="component" value="Unassembled WGS sequence"/>
</dbReference>
<dbReference type="Gene3D" id="3.90.220.20">
    <property type="entry name" value="DNA methylase specificity domains"/>
    <property type="match status" value="1"/>
</dbReference>
<protein>
    <submittedName>
        <fullName evidence="7">N-6 DNA methylase</fullName>
    </submittedName>
</protein>
<evidence type="ECO:0000256" key="1">
    <source>
        <dbReference type="ARBA" id="ARBA00010923"/>
    </source>
</evidence>
<organism evidence="7 8">
    <name type="scientific">Streptomyces lycii</name>
    <dbReference type="NCBI Taxonomy" id="2654337"/>
    <lineage>
        <taxon>Bacteria</taxon>
        <taxon>Bacillati</taxon>
        <taxon>Actinomycetota</taxon>
        <taxon>Actinomycetes</taxon>
        <taxon>Kitasatosporales</taxon>
        <taxon>Streptomycetaceae</taxon>
        <taxon>Streptomyces</taxon>
    </lineage>
</organism>
<accession>A0ABQ7FAN3</accession>
<feature type="region of interest" description="Disordered" evidence="4">
    <location>
        <begin position="69"/>
        <end position="111"/>
    </location>
</feature>
<evidence type="ECO:0000313" key="7">
    <source>
        <dbReference type="EMBL" id="KAF4405374.1"/>
    </source>
</evidence>
<dbReference type="SUPFAM" id="SSF53335">
    <property type="entry name" value="S-adenosyl-L-methionine-dependent methyltransferases"/>
    <property type="match status" value="1"/>
</dbReference>
<gene>
    <name evidence="7" type="ORF">GCU69_30385</name>
</gene>
<feature type="compositionally biased region" description="Basic and acidic residues" evidence="4">
    <location>
        <begin position="71"/>
        <end position="83"/>
    </location>
</feature>
<feature type="domain" description="DNA methylase adenine-specific" evidence="6">
    <location>
        <begin position="221"/>
        <end position="487"/>
    </location>
</feature>
<dbReference type="GO" id="GO:0008168">
    <property type="term" value="F:methyltransferase activity"/>
    <property type="evidence" value="ECO:0007669"/>
    <property type="project" value="UniProtKB-KW"/>
</dbReference>
<keyword evidence="3" id="KW-0238">DNA-binding</keyword>
<sequence length="770" mass="83280">MATGGIHEDGLIMRSRIGVLAGVARPTVTSWARCPEFPSPVRAGEVELFHQAEVLAWLDNRIIPRRSLQTSERDGTTYGDRARRVISRQQASADPIPTVPSPPTRSDSADRQRVRELMGDMADRIRGAASEVDYMNLLLCLHFLRVAGGPQWDAVTRVVDAGHGLHGTGVLLDAIGRATDERLRRLGTVSGMRDALLRLEPRTYGDLRSVVRQVGQLGRGAFRYILDEYETRARLRSAEFFTPRAVARIMAEAASDGSGRPPETIHDPYARGGELLAGAVAACAARGGTPAGLYVHGFSHGRDTVQLASMNLALHGVRPRVRLTSGAPWAPKADAGAVAHCDLVLTNPPFNMSDSAGEARTHGTWPYGPPPVGNDNFAYLQHAVGLLGEGGSAAVVMPNKAGNSANRAEVEIRRNLLERGVVKCVIALPDRLFSSTPVPVSVWILVHPAQPCDEVLFLDARKLGARRRGKRVLGEEDVQAVLTAYRFAVPCVGAHTGREWDGGVVSALLPRNDLRTMDCSLSPTDRVEAARTPQEDADSALARTVHEADVRLRETHTTDAADTLRNLDFQPPHPTRPVALSELCDIKAGPSYSALRAEQRTPYGDVPLVFPKDLSEGRIAGPGERRVTAELASRLRSFRLEPGDIVCVRSGAVGPPALVREREAGWLMSTNVLRLRLRDGAPADPEYLLACLSRPEAVGWVRDRAASTGAPSISAKALGYQQVALPPYDEQRRLARMLAALEEQALAHSRAAAALLDLRAALTERMVSGC</sequence>
<comment type="caution">
    <text evidence="7">The sequence shown here is derived from an EMBL/GenBank/DDBJ whole genome shotgun (WGS) entry which is preliminary data.</text>
</comment>
<dbReference type="GO" id="GO:0032259">
    <property type="term" value="P:methylation"/>
    <property type="evidence" value="ECO:0007669"/>
    <property type="project" value="UniProtKB-KW"/>
</dbReference>
<evidence type="ECO:0000259" key="6">
    <source>
        <dbReference type="Pfam" id="PF02384"/>
    </source>
</evidence>
<keyword evidence="7" id="KW-0489">Methyltransferase</keyword>
<dbReference type="Gene3D" id="3.40.50.150">
    <property type="entry name" value="Vaccinia Virus protein VP39"/>
    <property type="match status" value="1"/>
</dbReference>
<dbReference type="PANTHER" id="PTHR42998">
    <property type="entry name" value="TYPE I RESTRICTION ENZYME HINDVIIP M PROTEIN-RELATED"/>
    <property type="match status" value="1"/>
</dbReference>
<evidence type="ECO:0000313" key="8">
    <source>
        <dbReference type="Proteomes" id="UP000621266"/>
    </source>
</evidence>
<dbReference type="InterPro" id="IPR029063">
    <property type="entry name" value="SAM-dependent_MTases_sf"/>
</dbReference>
<reference evidence="7 8" key="1">
    <citation type="submission" date="2019-10" db="EMBL/GenBank/DDBJ databases">
        <title>Streptomyces tenebrisbrunneis sp.nov., an endogenous actinomycete isolated from of Lycium ruthenicum.</title>
        <authorList>
            <person name="Ma L."/>
        </authorList>
    </citation>
    <scope>NUCLEOTIDE SEQUENCE [LARGE SCALE GENOMIC DNA]</scope>
    <source>
        <strain evidence="7 8">TRM 66187</strain>
    </source>
</reference>
<dbReference type="RefSeq" id="WP_170315973.1">
    <property type="nucleotide sequence ID" value="NZ_WHPN01000420.1"/>
</dbReference>
<dbReference type="InterPro" id="IPR000055">
    <property type="entry name" value="Restrct_endonuc_typeI_TRD"/>
</dbReference>
<keyword evidence="7" id="KW-0808">Transferase</keyword>
<dbReference type="PRINTS" id="PR00507">
    <property type="entry name" value="N12N6MTFRASE"/>
</dbReference>
<keyword evidence="8" id="KW-1185">Reference proteome</keyword>
<evidence type="ECO:0000256" key="4">
    <source>
        <dbReference type="SAM" id="MobiDB-lite"/>
    </source>
</evidence>
<name>A0ABQ7FAN3_9ACTN</name>
<dbReference type="Pfam" id="PF02384">
    <property type="entry name" value="N6_Mtase"/>
    <property type="match status" value="1"/>
</dbReference>